<dbReference type="RefSeq" id="WP_378579319.1">
    <property type="nucleotide sequence ID" value="NZ_JBHSFQ010000037.1"/>
</dbReference>
<feature type="transmembrane region" description="Helical" evidence="1">
    <location>
        <begin position="103"/>
        <end position="123"/>
    </location>
</feature>
<evidence type="ECO:0000313" key="2">
    <source>
        <dbReference type="EMBL" id="MFC4565403.1"/>
    </source>
</evidence>
<comment type="caution">
    <text evidence="2">The sequence shown here is derived from an EMBL/GenBank/DDBJ whole genome shotgun (WGS) entry which is preliminary data.</text>
</comment>
<keyword evidence="1" id="KW-0472">Membrane</keyword>
<dbReference type="Proteomes" id="UP001595923">
    <property type="component" value="Unassembled WGS sequence"/>
</dbReference>
<reference evidence="3" key="1">
    <citation type="journal article" date="2019" name="Int. J. Syst. Evol. Microbiol.">
        <title>The Global Catalogue of Microorganisms (GCM) 10K type strain sequencing project: providing services to taxonomists for standard genome sequencing and annotation.</title>
        <authorList>
            <consortium name="The Broad Institute Genomics Platform"/>
            <consortium name="The Broad Institute Genome Sequencing Center for Infectious Disease"/>
            <person name="Wu L."/>
            <person name="Ma J."/>
        </authorList>
    </citation>
    <scope>NUCLEOTIDE SEQUENCE [LARGE SCALE GENOMIC DNA]</scope>
    <source>
        <strain evidence="3">XZYJ18</strain>
    </source>
</reference>
<name>A0ABV9E616_9ACTN</name>
<dbReference type="InterPro" id="IPR018750">
    <property type="entry name" value="DUF2306_membrane"/>
</dbReference>
<evidence type="ECO:0000256" key="1">
    <source>
        <dbReference type="SAM" id="Phobius"/>
    </source>
</evidence>
<feature type="transmembrane region" description="Helical" evidence="1">
    <location>
        <begin position="129"/>
        <end position="147"/>
    </location>
</feature>
<feature type="transmembrane region" description="Helical" evidence="1">
    <location>
        <begin position="167"/>
        <end position="188"/>
    </location>
</feature>
<dbReference type="Pfam" id="PF10067">
    <property type="entry name" value="DUF2306"/>
    <property type="match status" value="1"/>
</dbReference>
<accession>A0ABV9E616</accession>
<keyword evidence="1" id="KW-0812">Transmembrane</keyword>
<proteinExistence type="predicted"/>
<gene>
    <name evidence="2" type="ORF">ACFO4E_26400</name>
</gene>
<protein>
    <submittedName>
        <fullName evidence="2">DUF2306 domain-containing protein</fullName>
    </submittedName>
</protein>
<keyword evidence="3" id="KW-1185">Reference proteome</keyword>
<dbReference type="EMBL" id="JBHSFQ010000037">
    <property type="protein sequence ID" value="MFC4565403.1"/>
    <property type="molecule type" value="Genomic_DNA"/>
</dbReference>
<sequence length="240" mass="26513">MPSAPARPEPGPRRRTPVVWWRRPWVLPLAVVCAAFLAVSLPPYLTFDPGQSRVAPRADVPWHYPALVAHILLGSVVLAASCLQVWPRLRRHRPHVHRWSGRAYVAAALPAALLALAVSPLGAMGPAQHTGNALLALLWFGCTLAGYRAARAKRFADHRAWMVRSFALAWSIVANRAWLVICFAVASPALDTLYGGDEELMLQAAVGASVWLSWVVNLMLAERWLRRTRAGPLRRREPLG</sequence>
<keyword evidence="1" id="KW-1133">Transmembrane helix</keyword>
<organism evidence="2 3">
    <name type="scientific">Nocardiopsis mangrovi</name>
    <dbReference type="NCBI Taxonomy" id="1179818"/>
    <lineage>
        <taxon>Bacteria</taxon>
        <taxon>Bacillati</taxon>
        <taxon>Actinomycetota</taxon>
        <taxon>Actinomycetes</taxon>
        <taxon>Streptosporangiales</taxon>
        <taxon>Nocardiopsidaceae</taxon>
        <taxon>Nocardiopsis</taxon>
    </lineage>
</organism>
<feature type="transmembrane region" description="Helical" evidence="1">
    <location>
        <begin position="200"/>
        <end position="220"/>
    </location>
</feature>
<evidence type="ECO:0000313" key="3">
    <source>
        <dbReference type="Proteomes" id="UP001595923"/>
    </source>
</evidence>
<feature type="transmembrane region" description="Helical" evidence="1">
    <location>
        <begin position="64"/>
        <end position="83"/>
    </location>
</feature>
<feature type="transmembrane region" description="Helical" evidence="1">
    <location>
        <begin position="25"/>
        <end position="44"/>
    </location>
</feature>